<comment type="caution">
    <text evidence="1">The sequence shown here is derived from an EMBL/GenBank/DDBJ whole genome shotgun (WGS) entry which is preliminary data.</text>
</comment>
<reference evidence="1" key="1">
    <citation type="thesis" date="2020" institute="ProQuest LLC" country="789 East Eisenhower Parkway, Ann Arbor, MI, USA">
        <title>Comparative Genomics and Chromosome Evolution.</title>
        <authorList>
            <person name="Mudd A.B."/>
        </authorList>
    </citation>
    <scope>NUCLEOTIDE SEQUENCE</scope>
    <source>
        <strain evidence="1">1538</strain>
        <tissue evidence="1">Blood</tissue>
    </source>
</reference>
<keyword evidence="2" id="KW-1185">Reference proteome</keyword>
<accession>A0AAV3B4I1</accession>
<dbReference type="EMBL" id="DYDO01000002">
    <property type="protein sequence ID" value="DBA30525.1"/>
    <property type="molecule type" value="Genomic_DNA"/>
</dbReference>
<sequence length="102" mass="11586">MIIFDMVFFHSRPVITLTIPSLRSPHLIMVSFWPPSRPEFASLHGGMVGDDFLSCSILHSENLHAGNKSCTLSLKRLHRLTLNTVYKPLPGELDYSENRLVH</sequence>
<dbReference type="AlphaFoldDB" id="A0AAV3B4I1"/>
<name>A0AAV3B4I1_PYXAD</name>
<proteinExistence type="predicted"/>
<dbReference type="Proteomes" id="UP001181693">
    <property type="component" value="Unassembled WGS sequence"/>
</dbReference>
<evidence type="ECO:0000313" key="1">
    <source>
        <dbReference type="EMBL" id="DBA30525.1"/>
    </source>
</evidence>
<gene>
    <name evidence="1" type="ORF">GDO54_006491</name>
</gene>
<protein>
    <submittedName>
        <fullName evidence="1">Uncharacterized protein</fullName>
    </submittedName>
</protein>
<organism evidence="1 2">
    <name type="scientific">Pyxicephalus adspersus</name>
    <name type="common">African bullfrog</name>
    <dbReference type="NCBI Taxonomy" id="30357"/>
    <lineage>
        <taxon>Eukaryota</taxon>
        <taxon>Metazoa</taxon>
        <taxon>Chordata</taxon>
        <taxon>Craniata</taxon>
        <taxon>Vertebrata</taxon>
        <taxon>Euteleostomi</taxon>
        <taxon>Amphibia</taxon>
        <taxon>Batrachia</taxon>
        <taxon>Anura</taxon>
        <taxon>Neobatrachia</taxon>
        <taxon>Ranoidea</taxon>
        <taxon>Pyxicephalidae</taxon>
        <taxon>Pyxicephalinae</taxon>
        <taxon>Pyxicephalus</taxon>
    </lineage>
</organism>
<evidence type="ECO:0000313" key="2">
    <source>
        <dbReference type="Proteomes" id="UP001181693"/>
    </source>
</evidence>